<name>A0ABT8G7K5_9MICO</name>
<feature type="signal peptide" evidence="2">
    <location>
        <begin position="1"/>
        <end position="24"/>
    </location>
</feature>
<evidence type="ECO:0000313" key="4">
    <source>
        <dbReference type="EMBL" id="MDN4475124.1"/>
    </source>
</evidence>
<dbReference type="Gene3D" id="3.40.30.10">
    <property type="entry name" value="Glutaredoxin"/>
    <property type="match status" value="1"/>
</dbReference>
<dbReference type="PROSITE" id="PS00194">
    <property type="entry name" value="THIOREDOXIN_1"/>
    <property type="match status" value="1"/>
</dbReference>
<gene>
    <name evidence="4" type="ORF">QQX09_04535</name>
</gene>
<sequence length="205" mass="21264">MRRATMLGATIGALVLAGCASGEAEGGDAAMSETPMESTAHATADAMEPVETPEPEVTVAEEASEPEPDSAFAFTAPTVMGGETFDGATLDDTDVILWFWAPWCPTCVAEAPVLLDAAERLPDGIEIVGLAGLSGDQSFMQEFVEMTGTESFTHVADLDGSVWRGFDVSSQATIIVVDDSGDAYTLGAGTTADELVDYAEKIAAT</sequence>
<keyword evidence="2" id="KW-0732">Signal</keyword>
<feature type="domain" description="Thioredoxin" evidence="3">
    <location>
        <begin position="65"/>
        <end position="204"/>
    </location>
</feature>
<reference evidence="4" key="1">
    <citation type="submission" date="2023-06" db="EMBL/GenBank/DDBJ databases">
        <title>Sysu t00192.</title>
        <authorList>
            <person name="Gao L."/>
            <person name="Fang B.-Z."/>
            <person name="Li W.-J."/>
        </authorList>
    </citation>
    <scope>NUCLEOTIDE SEQUENCE</scope>
    <source>
        <strain evidence="4">SYSU T00192</strain>
    </source>
</reference>
<evidence type="ECO:0000259" key="3">
    <source>
        <dbReference type="PROSITE" id="PS51352"/>
    </source>
</evidence>
<dbReference type="Pfam" id="PF00578">
    <property type="entry name" value="AhpC-TSA"/>
    <property type="match status" value="1"/>
</dbReference>
<proteinExistence type="predicted"/>
<dbReference type="PROSITE" id="PS51352">
    <property type="entry name" value="THIOREDOXIN_2"/>
    <property type="match status" value="1"/>
</dbReference>
<feature type="chain" id="PRO_5046194376" evidence="2">
    <location>
        <begin position="25"/>
        <end position="205"/>
    </location>
</feature>
<dbReference type="EMBL" id="JAUHPW010000003">
    <property type="protein sequence ID" value="MDN4475124.1"/>
    <property type="molecule type" value="Genomic_DNA"/>
</dbReference>
<accession>A0ABT8G7K5</accession>
<dbReference type="InterPro" id="IPR000866">
    <property type="entry name" value="AhpC/TSA"/>
</dbReference>
<evidence type="ECO:0000256" key="2">
    <source>
        <dbReference type="SAM" id="SignalP"/>
    </source>
</evidence>
<organism evidence="4 5">
    <name type="scientific">Demequina litoralis</name>
    <dbReference type="NCBI Taxonomy" id="3051660"/>
    <lineage>
        <taxon>Bacteria</taxon>
        <taxon>Bacillati</taxon>
        <taxon>Actinomycetota</taxon>
        <taxon>Actinomycetes</taxon>
        <taxon>Micrococcales</taxon>
        <taxon>Demequinaceae</taxon>
        <taxon>Demequina</taxon>
    </lineage>
</organism>
<dbReference type="RefSeq" id="WP_301131576.1">
    <property type="nucleotide sequence ID" value="NZ_JAUHPW010000003.1"/>
</dbReference>
<dbReference type="SUPFAM" id="SSF52833">
    <property type="entry name" value="Thioredoxin-like"/>
    <property type="match status" value="1"/>
</dbReference>
<dbReference type="InterPro" id="IPR036249">
    <property type="entry name" value="Thioredoxin-like_sf"/>
</dbReference>
<dbReference type="InterPro" id="IPR013766">
    <property type="entry name" value="Thioredoxin_domain"/>
</dbReference>
<keyword evidence="5" id="KW-1185">Reference proteome</keyword>
<dbReference type="PANTHER" id="PTHR42852">
    <property type="entry name" value="THIOL:DISULFIDE INTERCHANGE PROTEIN DSBE"/>
    <property type="match status" value="1"/>
</dbReference>
<evidence type="ECO:0000313" key="5">
    <source>
        <dbReference type="Proteomes" id="UP001172728"/>
    </source>
</evidence>
<protein>
    <submittedName>
        <fullName evidence="4">Thioredoxin-like domain-containing protein</fullName>
    </submittedName>
</protein>
<dbReference type="Proteomes" id="UP001172728">
    <property type="component" value="Unassembled WGS sequence"/>
</dbReference>
<evidence type="ECO:0000256" key="1">
    <source>
        <dbReference type="SAM" id="MobiDB-lite"/>
    </source>
</evidence>
<dbReference type="PROSITE" id="PS51257">
    <property type="entry name" value="PROKAR_LIPOPROTEIN"/>
    <property type="match status" value="1"/>
</dbReference>
<dbReference type="InterPro" id="IPR017937">
    <property type="entry name" value="Thioredoxin_CS"/>
</dbReference>
<comment type="caution">
    <text evidence="4">The sequence shown here is derived from an EMBL/GenBank/DDBJ whole genome shotgun (WGS) entry which is preliminary data.</text>
</comment>
<dbReference type="PANTHER" id="PTHR42852:SF17">
    <property type="entry name" value="THIOREDOXIN-LIKE PROTEIN HI_1115"/>
    <property type="match status" value="1"/>
</dbReference>
<dbReference type="InterPro" id="IPR050553">
    <property type="entry name" value="Thioredoxin_ResA/DsbE_sf"/>
</dbReference>
<feature type="region of interest" description="Disordered" evidence="1">
    <location>
        <begin position="24"/>
        <end position="56"/>
    </location>
</feature>